<proteinExistence type="predicted"/>
<accession>A0AC34RF38</accession>
<evidence type="ECO:0000313" key="2">
    <source>
        <dbReference type="WBParaSite" id="JU765_v2.g6267.t1"/>
    </source>
</evidence>
<organism evidence="1 2">
    <name type="scientific">Panagrolaimus sp. JU765</name>
    <dbReference type="NCBI Taxonomy" id="591449"/>
    <lineage>
        <taxon>Eukaryota</taxon>
        <taxon>Metazoa</taxon>
        <taxon>Ecdysozoa</taxon>
        <taxon>Nematoda</taxon>
        <taxon>Chromadorea</taxon>
        <taxon>Rhabditida</taxon>
        <taxon>Tylenchina</taxon>
        <taxon>Panagrolaimomorpha</taxon>
        <taxon>Panagrolaimoidea</taxon>
        <taxon>Panagrolaimidae</taxon>
        <taxon>Panagrolaimus</taxon>
    </lineage>
</organism>
<protein>
    <submittedName>
        <fullName evidence="2">Uncharacterized protein</fullName>
    </submittedName>
</protein>
<dbReference type="WBParaSite" id="JU765_v2.g6267.t1">
    <property type="protein sequence ID" value="JU765_v2.g6267.t1"/>
    <property type="gene ID" value="JU765_v2.g6267"/>
</dbReference>
<evidence type="ECO:0000313" key="1">
    <source>
        <dbReference type="Proteomes" id="UP000887576"/>
    </source>
</evidence>
<dbReference type="Proteomes" id="UP000887576">
    <property type="component" value="Unplaced"/>
</dbReference>
<name>A0AC34RF38_9BILA</name>
<reference evidence="2" key="1">
    <citation type="submission" date="2022-11" db="UniProtKB">
        <authorList>
            <consortium name="WormBaseParasite"/>
        </authorList>
    </citation>
    <scope>IDENTIFICATION</scope>
</reference>
<sequence>QPEPEYFCFKCLPTILKVDSSCRLKEFVSGQKDVVLKWVKLLFDRPEFDDEFISTILKLIKAYPSNEILIAEITNYLKKNQEVAPNRKVRLLFYVVERKFDLLIDLMEEELGLSSEEFWNQVLNSWEATGDKTEDRLLDKIRKRIQQLNQQKQQVEVPPALEVREETTMFRRKAKH</sequence>